<accession>E4L970</accession>
<dbReference type="Gene3D" id="1.20.58.110">
    <property type="entry name" value="Ribosomal protein S20"/>
    <property type="match status" value="1"/>
</dbReference>
<keyword evidence="5 7" id="KW-0687">Ribonucleoprotein</keyword>
<dbReference type="SUPFAM" id="SSF46992">
    <property type="entry name" value="Ribosomal protein S20"/>
    <property type="match status" value="1"/>
</dbReference>
<comment type="caution">
    <text evidence="8">The sequence shown here is derived from an EMBL/GenBank/DDBJ whole genome shotgun (WGS) entry which is preliminary data.</text>
</comment>
<dbReference type="GO" id="GO:0005829">
    <property type="term" value="C:cytosol"/>
    <property type="evidence" value="ECO:0007669"/>
    <property type="project" value="TreeGrafter"/>
</dbReference>
<evidence type="ECO:0000256" key="1">
    <source>
        <dbReference type="ARBA" id="ARBA00007634"/>
    </source>
</evidence>
<sequence length="85" mass="9155">MAQIKASIKSIRQDIKITAANASVKSEIRTAVKKAIAAAGTEQETESLRSAISVIDSAERKGIIHKNNAARKKSRLNARIKAQKA</sequence>
<keyword evidence="2 7" id="KW-0699">rRNA-binding</keyword>
<evidence type="ECO:0000256" key="6">
    <source>
        <dbReference type="ARBA" id="ARBA00035136"/>
    </source>
</evidence>
<gene>
    <name evidence="7 8" type="primary">rpsT</name>
    <name evidence="8" type="ORF">HMPREF9220_0894</name>
</gene>
<dbReference type="PANTHER" id="PTHR33398">
    <property type="entry name" value="30S RIBOSOMAL PROTEIN S20"/>
    <property type="match status" value="1"/>
</dbReference>
<dbReference type="GO" id="GO:0015935">
    <property type="term" value="C:small ribosomal subunit"/>
    <property type="evidence" value="ECO:0007669"/>
    <property type="project" value="TreeGrafter"/>
</dbReference>
<dbReference type="RefSeq" id="WP_007554724.1">
    <property type="nucleotide sequence ID" value="NZ_AENT01000022.1"/>
</dbReference>
<dbReference type="OrthoDB" id="9808392at2"/>
<reference evidence="8 9" key="1">
    <citation type="submission" date="2010-11" db="EMBL/GenBank/DDBJ databases">
        <authorList>
            <person name="Durkin A.S."/>
            <person name="Madupu R."/>
            <person name="Torralba M."/>
            <person name="Gillis M."/>
            <person name="Methe B."/>
            <person name="Sutton G."/>
            <person name="Nelson K.E."/>
        </authorList>
    </citation>
    <scope>NUCLEOTIDE SEQUENCE [LARGE SCALE GENOMIC DNA]</scope>
    <source>
        <strain evidence="8 9">UPII 345-E</strain>
    </source>
</reference>
<dbReference type="Proteomes" id="UP000004594">
    <property type="component" value="Unassembled WGS sequence"/>
</dbReference>
<dbReference type="eggNOG" id="COG0268">
    <property type="taxonomic scope" value="Bacteria"/>
</dbReference>
<keyword evidence="3 7" id="KW-0694">RNA-binding</keyword>
<dbReference type="InterPro" id="IPR002583">
    <property type="entry name" value="Ribosomal_bS20"/>
</dbReference>
<dbReference type="EMBL" id="AENT01000022">
    <property type="protein sequence ID" value="EFR42669.1"/>
    <property type="molecule type" value="Genomic_DNA"/>
</dbReference>
<dbReference type="GO" id="GO:0003735">
    <property type="term" value="F:structural constituent of ribosome"/>
    <property type="evidence" value="ECO:0007669"/>
    <property type="project" value="InterPro"/>
</dbReference>
<dbReference type="NCBIfam" id="TIGR00029">
    <property type="entry name" value="S20"/>
    <property type="match status" value="1"/>
</dbReference>
<evidence type="ECO:0000313" key="8">
    <source>
        <dbReference type="EMBL" id="EFR42669.1"/>
    </source>
</evidence>
<protein>
    <recommendedName>
        <fullName evidence="6 7">Small ribosomal subunit protein bS20</fullName>
    </recommendedName>
</protein>
<dbReference type="Pfam" id="PF01649">
    <property type="entry name" value="Ribosomal_S20p"/>
    <property type="match status" value="1"/>
</dbReference>
<dbReference type="GO" id="GO:0006412">
    <property type="term" value="P:translation"/>
    <property type="evidence" value="ECO:0007669"/>
    <property type="project" value="UniProtKB-UniRule"/>
</dbReference>
<evidence type="ECO:0000256" key="3">
    <source>
        <dbReference type="ARBA" id="ARBA00022884"/>
    </source>
</evidence>
<comment type="function">
    <text evidence="7">Binds directly to 16S ribosomal RNA.</text>
</comment>
<dbReference type="AlphaFoldDB" id="E4L970"/>
<dbReference type="PANTHER" id="PTHR33398:SF1">
    <property type="entry name" value="SMALL RIBOSOMAL SUBUNIT PROTEIN BS20C"/>
    <property type="match status" value="1"/>
</dbReference>
<evidence type="ECO:0000256" key="4">
    <source>
        <dbReference type="ARBA" id="ARBA00022980"/>
    </source>
</evidence>
<evidence type="ECO:0000256" key="5">
    <source>
        <dbReference type="ARBA" id="ARBA00023274"/>
    </source>
</evidence>
<comment type="similarity">
    <text evidence="1 7">Belongs to the bacterial ribosomal protein bS20 family.</text>
</comment>
<evidence type="ECO:0000256" key="2">
    <source>
        <dbReference type="ARBA" id="ARBA00022730"/>
    </source>
</evidence>
<keyword evidence="4 7" id="KW-0689">Ribosomal protein</keyword>
<organism evidence="8 9">
    <name type="scientific">Dialister micraerophilus UPII 345-E</name>
    <dbReference type="NCBI Taxonomy" id="910314"/>
    <lineage>
        <taxon>Bacteria</taxon>
        <taxon>Bacillati</taxon>
        <taxon>Bacillota</taxon>
        <taxon>Negativicutes</taxon>
        <taxon>Veillonellales</taxon>
        <taxon>Veillonellaceae</taxon>
        <taxon>Dialister</taxon>
    </lineage>
</organism>
<evidence type="ECO:0000256" key="7">
    <source>
        <dbReference type="HAMAP-Rule" id="MF_00500"/>
    </source>
</evidence>
<evidence type="ECO:0000313" key="9">
    <source>
        <dbReference type="Proteomes" id="UP000004594"/>
    </source>
</evidence>
<name>E4L970_9FIRM</name>
<proteinExistence type="inferred from homology"/>
<dbReference type="HAMAP" id="MF_00500">
    <property type="entry name" value="Ribosomal_bS20"/>
    <property type="match status" value="1"/>
</dbReference>
<dbReference type="InterPro" id="IPR036510">
    <property type="entry name" value="Ribosomal_bS20_sf"/>
</dbReference>
<dbReference type="GO" id="GO:0070181">
    <property type="term" value="F:small ribosomal subunit rRNA binding"/>
    <property type="evidence" value="ECO:0007669"/>
    <property type="project" value="TreeGrafter"/>
</dbReference>